<organism evidence="1 2">
    <name type="scientific">Celeribacter marinus</name>
    <dbReference type="NCBI Taxonomy" id="1397108"/>
    <lineage>
        <taxon>Bacteria</taxon>
        <taxon>Pseudomonadati</taxon>
        <taxon>Pseudomonadota</taxon>
        <taxon>Alphaproteobacteria</taxon>
        <taxon>Rhodobacterales</taxon>
        <taxon>Roseobacteraceae</taxon>
        <taxon>Celeribacter</taxon>
    </lineage>
</organism>
<proteinExistence type="predicted"/>
<dbReference type="PATRIC" id="fig|1397108.4.peg.2334"/>
<dbReference type="OrthoDB" id="7778431at2"/>
<reference evidence="1 2" key="1">
    <citation type="submission" date="2015-05" db="EMBL/GenBank/DDBJ databases">
        <authorList>
            <person name="Wang D.B."/>
            <person name="Wang M."/>
        </authorList>
    </citation>
    <scope>NUCLEOTIDE SEQUENCE [LARGE SCALE GENOMIC DNA]</scope>
    <source>
        <strain evidence="1 2">IMCC 12053</strain>
    </source>
</reference>
<sequence length="96" mass="10491">MSERLDVDPDLDPGGLIRESYRIEGLGLSEARSIFLDWAIKLDPKLEPSIAIRRLLAVYGGRGMADHPMTLVLTDGLGKLHGPQGRRGGSRARRGV</sequence>
<protein>
    <submittedName>
        <fullName evidence="1">Uncharacterized protein</fullName>
    </submittedName>
</protein>
<keyword evidence="2" id="KW-1185">Reference proteome</keyword>
<dbReference type="RefSeq" id="WP_062219075.1">
    <property type="nucleotide sequence ID" value="NZ_CP012023.1"/>
</dbReference>
<dbReference type="EMBL" id="CP012023">
    <property type="protein sequence ID" value="ALI56232.1"/>
    <property type="molecule type" value="Genomic_DNA"/>
</dbReference>
<dbReference type="KEGG" id="cmar:IMCC12053_2285"/>
<evidence type="ECO:0000313" key="2">
    <source>
        <dbReference type="Proteomes" id="UP000064920"/>
    </source>
</evidence>
<gene>
    <name evidence="1" type="ORF">IMCC12053_2285</name>
</gene>
<dbReference type="STRING" id="1397108.IMCC12053_2285"/>
<evidence type="ECO:0000313" key="1">
    <source>
        <dbReference type="EMBL" id="ALI56232.1"/>
    </source>
</evidence>
<name>A0A0P0ABT2_9RHOB</name>
<dbReference type="Proteomes" id="UP000064920">
    <property type="component" value="Chromosome"/>
</dbReference>
<dbReference type="AlphaFoldDB" id="A0A0P0ABT2"/>
<accession>A0A0P0ABT2</accession>